<gene>
    <name evidence="2" type="ORF">TPC1_30987</name>
</gene>
<accession>A0A146JZB3</accession>
<feature type="non-terminal residue" evidence="2">
    <location>
        <position position="1"/>
    </location>
</feature>
<proteinExistence type="predicted"/>
<protein>
    <recommendedName>
        <fullName evidence="3">Transmembrane protein</fullName>
    </recommendedName>
</protein>
<feature type="transmembrane region" description="Helical" evidence="1">
    <location>
        <begin position="177"/>
        <end position="197"/>
    </location>
</feature>
<keyword evidence="1" id="KW-0812">Transmembrane</keyword>
<feature type="transmembrane region" description="Helical" evidence="1">
    <location>
        <begin position="391"/>
        <end position="411"/>
    </location>
</feature>
<reference evidence="2" key="1">
    <citation type="submission" date="2015-07" db="EMBL/GenBank/DDBJ databases">
        <title>Adaptation to a free-living lifestyle via gene acquisitions in the diplomonad Trepomonas sp. PC1.</title>
        <authorList>
            <person name="Xu F."/>
            <person name="Jerlstrom-Hultqvist J."/>
            <person name="Kolisko M."/>
            <person name="Simpson A.G.B."/>
            <person name="Roger A.J."/>
            <person name="Svard S.G."/>
            <person name="Andersson J.O."/>
        </authorList>
    </citation>
    <scope>NUCLEOTIDE SEQUENCE</scope>
    <source>
        <strain evidence="2">PC1</strain>
    </source>
</reference>
<dbReference type="AlphaFoldDB" id="A0A146JZB3"/>
<organism evidence="2">
    <name type="scientific">Trepomonas sp. PC1</name>
    <dbReference type="NCBI Taxonomy" id="1076344"/>
    <lineage>
        <taxon>Eukaryota</taxon>
        <taxon>Metamonada</taxon>
        <taxon>Diplomonadida</taxon>
        <taxon>Hexamitidae</taxon>
        <taxon>Hexamitinae</taxon>
        <taxon>Trepomonas</taxon>
    </lineage>
</organism>
<keyword evidence="1" id="KW-0472">Membrane</keyword>
<evidence type="ECO:0000313" key="2">
    <source>
        <dbReference type="EMBL" id="JAP89518.1"/>
    </source>
</evidence>
<keyword evidence="1" id="KW-1133">Transmembrane helix</keyword>
<sequence>IQAVNQINQTNTQMKDITSTILIQYEFQIKDSTTKYQKIQKLTNILPIQNINKLLLQYQPNPTDQTQVQLFDSKLQDLQVSMLQSYKQINCNKYFGIETLFSSYALIIILVISIDLVNQAILIKRFKSYDSNHKNGNYHEISLALHQLGEQRLNEPDQPCDASLNKNFKNTNQDCRYYLALVPILIISLICSIINQLQKQTFMSLEHKDKSMMILNDLQLNNYLTIKKEIDNGRNASSYIQNFVDINGLLQTMVNKYMFANDFMIRGDVGGEVNTNTYLNTGTQRKNIVGEIFGLKQQNYLDSIWSANHQNYYAKHNFTKNSTFAVQAHQLFSYPGQNVSFTELAYNFNKLNADFKSCIQTYICADLDYDVFKQYQAIQYLGENQIYNQNFMVIIIVLVIGFILLISSIIVNETNGVETYIKDRLHVFTKLVQSVKI</sequence>
<feature type="transmembrane region" description="Helical" evidence="1">
    <location>
        <begin position="94"/>
        <end position="117"/>
    </location>
</feature>
<evidence type="ECO:0008006" key="3">
    <source>
        <dbReference type="Google" id="ProtNLM"/>
    </source>
</evidence>
<dbReference type="EMBL" id="GDID01007088">
    <property type="protein sequence ID" value="JAP89518.1"/>
    <property type="molecule type" value="Transcribed_RNA"/>
</dbReference>
<evidence type="ECO:0000256" key="1">
    <source>
        <dbReference type="SAM" id="Phobius"/>
    </source>
</evidence>
<name>A0A146JZB3_9EUKA</name>